<accession>A0A1F6LSA3</accession>
<name>A0A1F6LSA3_9BACT</name>
<reference evidence="2 3" key="1">
    <citation type="journal article" date="2016" name="Nat. Commun.">
        <title>Thousands of microbial genomes shed light on interconnected biogeochemical processes in an aquifer system.</title>
        <authorList>
            <person name="Anantharaman K."/>
            <person name="Brown C.T."/>
            <person name="Hug L.A."/>
            <person name="Sharon I."/>
            <person name="Castelle C.J."/>
            <person name="Probst A.J."/>
            <person name="Thomas B.C."/>
            <person name="Singh A."/>
            <person name="Wilkins M.J."/>
            <person name="Karaoz U."/>
            <person name="Brodie E.L."/>
            <person name="Williams K.H."/>
            <person name="Hubbard S.S."/>
            <person name="Banfield J.F."/>
        </authorList>
    </citation>
    <scope>NUCLEOTIDE SEQUENCE [LARGE SCALE GENOMIC DNA]</scope>
</reference>
<feature type="transmembrane region" description="Helical" evidence="1">
    <location>
        <begin position="101"/>
        <end position="123"/>
    </location>
</feature>
<keyword evidence="1" id="KW-0812">Transmembrane</keyword>
<evidence type="ECO:0000313" key="3">
    <source>
        <dbReference type="Proteomes" id="UP000176329"/>
    </source>
</evidence>
<sequence length="268" mass="27161">MLGSLLFSAVPVAAKGLIPEPTGKCPEDYMLPGTKTPLGTACKDGAERDFQLDDIKGLLATIGNFMLSIAGAIVLFCFVLGGFFWIASAGNQKMIERGKSLISGAVIGLLILFSAYTLVIFAVRTLVGTGADEYLPSAVAPQGTGVGAGGGAAGPTQNASIKKGAISVLPFVVDKAKLCESIGGLSCAPQNTCKTSFSIINACGGDAVSLASNECCLATVQPAQNTSCGRAGGSCINKTTAQCSGVLVKGLCDAKGMGNDIECCFNLK</sequence>
<evidence type="ECO:0000256" key="1">
    <source>
        <dbReference type="SAM" id="Phobius"/>
    </source>
</evidence>
<dbReference type="AlphaFoldDB" id="A0A1F6LSA3"/>
<organism evidence="2 3">
    <name type="scientific">Candidatus Magasanikbacteria bacterium RIFCSPHIGHO2_01_FULL_50_8</name>
    <dbReference type="NCBI Taxonomy" id="1798674"/>
    <lineage>
        <taxon>Bacteria</taxon>
        <taxon>Candidatus Magasanikiibacteriota</taxon>
    </lineage>
</organism>
<dbReference type="Proteomes" id="UP000176329">
    <property type="component" value="Unassembled WGS sequence"/>
</dbReference>
<feature type="transmembrane region" description="Helical" evidence="1">
    <location>
        <begin position="65"/>
        <end position="89"/>
    </location>
</feature>
<dbReference type="EMBL" id="MFPV01000013">
    <property type="protein sequence ID" value="OGH62290.1"/>
    <property type="molecule type" value="Genomic_DNA"/>
</dbReference>
<comment type="caution">
    <text evidence="2">The sequence shown here is derived from an EMBL/GenBank/DDBJ whole genome shotgun (WGS) entry which is preliminary data.</text>
</comment>
<protein>
    <submittedName>
        <fullName evidence="2">Uncharacterized protein</fullName>
    </submittedName>
</protein>
<gene>
    <name evidence="2" type="ORF">A2848_01075</name>
</gene>
<keyword evidence="1" id="KW-0472">Membrane</keyword>
<proteinExistence type="predicted"/>
<evidence type="ECO:0000313" key="2">
    <source>
        <dbReference type="EMBL" id="OGH62290.1"/>
    </source>
</evidence>
<keyword evidence="1" id="KW-1133">Transmembrane helix</keyword>